<dbReference type="Gene3D" id="2.60.40.2060">
    <property type="match status" value="1"/>
</dbReference>
<sequence length="246" mass="27644">MKKLIIYSILGVMLLSVTSCYKTDNWDAPSARIHGRVIDSYTGENLLSSQNDWSIRIWERSWTASEPTNQNLPVKQDGSYNNSKLFAGTYDMLPYGGPFWPVTDTVKNVTLNGTTEQDFTVTPYLQLLDFETSLDGLNLTLKCRLRAPIRTGLPNLVEIKPFLSLTTFCGAGANSNIDIGEYSNKRIQINKSWQDEVGDSETSNVYTIGPLPVKAGYTYYVRLGANVNDANRKYNYTEIVKVDVPR</sequence>
<evidence type="ECO:0000313" key="5">
    <source>
        <dbReference type="Proteomes" id="UP000198916"/>
    </source>
</evidence>
<protein>
    <recommendedName>
        <fullName evidence="6">DUF3823 domain-containing protein</fullName>
    </recommendedName>
</protein>
<dbReference type="OrthoDB" id="642123at2"/>
<dbReference type="InterPro" id="IPR024278">
    <property type="entry name" value="DUF3823_N"/>
</dbReference>
<accession>A0A1H7FYT8</accession>
<feature type="domain" description="DUF3823" evidence="2">
    <location>
        <begin position="32"/>
        <end position="122"/>
    </location>
</feature>
<name>A0A1H7FYT8_9SPHI</name>
<evidence type="ECO:0000256" key="1">
    <source>
        <dbReference type="SAM" id="SignalP"/>
    </source>
</evidence>
<reference evidence="5" key="1">
    <citation type="submission" date="2016-10" db="EMBL/GenBank/DDBJ databases">
        <authorList>
            <person name="Varghese N."/>
            <person name="Submissions S."/>
        </authorList>
    </citation>
    <scope>NUCLEOTIDE SEQUENCE [LARGE SCALE GENOMIC DNA]</scope>
    <source>
        <strain evidence="5">Jip14</strain>
    </source>
</reference>
<dbReference type="PROSITE" id="PS51257">
    <property type="entry name" value="PROKAR_LIPOPROTEIN"/>
    <property type="match status" value="1"/>
</dbReference>
<dbReference type="Pfam" id="PF12866">
    <property type="entry name" value="DUF3823"/>
    <property type="match status" value="1"/>
</dbReference>
<evidence type="ECO:0008006" key="6">
    <source>
        <dbReference type="Google" id="ProtNLM"/>
    </source>
</evidence>
<dbReference type="Proteomes" id="UP000198916">
    <property type="component" value="Unassembled WGS sequence"/>
</dbReference>
<organism evidence="4 5">
    <name type="scientific">Parapedobacter koreensis</name>
    <dbReference type="NCBI Taxonomy" id="332977"/>
    <lineage>
        <taxon>Bacteria</taxon>
        <taxon>Pseudomonadati</taxon>
        <taxon>Bacteroidota</taxon>
        <taxon>Sphingobacteriia</taxon>
        <taxon>Sphingobacteriales</taxon>
        <taxon>Sphingobacteriaceae</taxon>
        <taxon>Parapedobacter</taxon>
    </lineage>
</organism>
<evidence type="ECO:0000313" key="4">
    <source>
        <dbReference type="EMBL" id="SEK29672.1"/>
    </source>
</evidence>
<keyword evidence="5" id="KW-1185">Reference proteome</keyword>
<gene>
    <name evidence="4" type="ORF">SAMN05421740_101469</name>
</gene>
<proteinExistence type="predicted"/>
<feature type="domain" description="DUF3823" evidence="3">
    <location>
        <begin position="129"/>
        <end position="241"/>
    </location>
</feature>
<feature type="chain" id="PRO_5011547960" description="DUF3823 domain-containing protein" evidence="1">
    <location>
        <begin position="23"/>
        <end position="246"/>
    </location>
</feature>
<dbReference type="InterPro" id="IPR041186">
    <property type="entry name" value="DUF3823_C"/>
</dbReference>
<dbReference type="Gene3D" id="2.60.40.1120">
    <property type="entry name" value="Carboxypeptidase-like, regulatory domain"/>
    <property type="match status" value="1"/>
</dbReference>
<feature type="signal peptide" evidence="1">
    <location>
        <begin position="1"/>
        <end position="22"/>
    </location>
</feature>
<evidence type="ECO:0000259" key="3">
    <source>
        <dbReference type="Pfam" id="PF18003"/>
    </source>
</evidence>
<dbReference type="STRING" id="332977.SAMN05421740_101469"/>
<dbReference type="RefSeq" id="WP_090602441.1">
    <property type="nucleotide sequence ID" value="NZ_FNZR01000001.1"/>
</dbReference>
<dbReference type="Pfam" id="PF18003">
    <property type="entry name" value="DUF3823_C"/>
    <property type="match status" value="1"/>
</dbReference>
<dbReference type="EMBL" id="FNZR01000001">
    <property type="protein sequence ID" value="SEK29672.1"/>
    <property type="molecule type" value="Genomic_DNA"/>
</dbReference>
<dbReference type="AlphaFoldDB" id="A0A1H7FYT8"/>
<evidence type="ECO:0000259" key="2">
    <source>
        <dbReference type="Pfam" id="PF12866"/>
    </source>
</evidence>
<keyword evidence="1" id="KW-0732">Signal</keyword>